<keyword evidence="2" id="KW-1133">Transmembrane helix</keyword>
<feature type="domain" description="Lipid/polyisoprenoid-binding YceI-like" evidence="3">
    <location>
        <begin position="60"/>
        <end position="227"/>
    </location>
</feature>
<keyword evidence="2" id="KW-0472">Membrane</keyword>
<dbReference type="Proteomes" id="UP001501509">
    <property type="component" value="Unassembled WGS sequence"/>
</dbReference>
<evidence type="ECO:0000256" key="2">
    <source>
        <dbReference type="SAM" id="Phobius"/>
    </source>
</evidence>
<dbReference type="InterPro" id="IPR036761">
    <property type="entry name" value="TTHA0802/YceI-like_sf"/>
</dbReference>
<comment type="caution">
    <text evidence="4">The sequence shown here is derived from an EMBL/GenBank/DDBJ whole genome shotgun (WGS) entry which is preliminary data.</text>
</comment>
<dbReference type="PANTHER" id="PTHR34406">
    <property type="entry name" value="PROTEIN YCEI"/>
    <property type="match status" value="1"/>
</dbReference>
<name>A0ABP6CBU9_9ACTN</name>
<dbReference type="Gene3D" id="2.40.128.110">
    <property type="entry name" value="Lipid/polyisoprenoid-binding, YceI-like"/>
    <property type="match status" value="1"/>
</dbReference>
<feature type="transmembrane region" description="Helical" evidence="2">
    <location>
        <begin position="12"/>
        <end position="33"/>
    </location>
</feature>
<proteinExistence type="inferred from homology"/>
<comment type="similarity">
    <text evidence="1">Belongs to the UPF0312 family.</text>
</comment>
<dbReference type="Pfam" id="PF04264">
    <property type="entry name" value="YceI"/>
    <property type="match status" value="1"/>
</dbReference>
<dbReference type="PANTHER" id="PTHR34406:SF1">
    <property type="entry name" value="PROTEIN YCEI"/>
    <property type="match status" value="1"/>
</dbReference>
<organism evidence="4 5">
    <name type="scientific">Actinomadura fulvescens</name>
    <dbReference type="NCBI Taxonomy" id="46160"/>
    <lineage>
        <taxon>Bacteria</taxon>
        <taxon>Bacillati</taxon>
        <taxon>Actinomycetota</taxon>
        <taxon>Actinomycetes</taxon>
        <taxon>Streptosporangiales</taxon>
        <taxon>Thermomonosporaceae</taxon>
        <taxon>Actinomadura</taxon>
    </lineage>
</organism>
<evidence type="ECO:0000259" key="3">
    <source>
        <dbReference type="SMART" id="SM00867"/>
    </source>
</evidence>
<evidence type="ECO:0000313" key="5">
    <source>
        <dbReference type="Proteomes" id="UP001501509"/>
    </source>
</evidence>
<evidence type="ECO:0000313" key="4">
    <source>
        <dbReference type="EMBL" id="GAA2607736.1"/>
    </source>
</evidence>
<reference evidence="5" key="1">
    <citation type="journal article" date="2019" name="Int. J. Syst. Evol. Microbiol.">
        <title>The Global Catalogue of Microorganisms (GCM) 10K type strain sequencing project: providing services to taxonomists for standard genome sequencing and annotation.</title>
        <authorList>
            <consortium name="The Broad Institute Genomics Platform"/>
            <consortium name="The Broad Institute Genome Sequencing Center for Infectious Disease"/>
            <person name="Wu L."/>
            <person name="Ma J."/>
        </authorList>
    </citation>
    <scope>NUCLEOTIDE SEQUENCE [LARGE SCALE GENOMIC DNA]</scope>
    <source>
        <strain evidence="5">JCM 6833</strain>
    </source>
</reference>
<keyword evidence="5" id="KW-1185">Reference proteome</keyword>
<dbReference type="SMART" id="SM00867">
    <property type="entry name" value="YceI"/>
    <property type="match status" value="1"/>
</dbReference>
<sequence length="229" mass="24399">MDPMKRHWKRWTLIGAIVAVVLVVGGPFVYINFIQDDAPERLSVSSGTTASGPATSVDGMWKTSSGSQAGYRVKEVLFGQKVEAVGRTGDVTGDLTLSGTQVASGSFTVDLSTVKSDEDRRDQQFKGRIMEVSKYPDATFTLTRPIDLGTVPAVGAKVTARAIGTLKLKDAEKPVTFDVTASRTGDGTVEVSGSIPVKFADYGIANPSVGPIQTEDNGQVEFLLKLTRP</sequence>
<evidence type="ECO:0000256" key="1">
    <source>
        <dbReference type="ARBA" id="ARBA00008812"/>
    </source>
</evidence>
<dbReference type="InterPro" id="IPR007372">
    <property type="entry name" value="Lipid/polyisoprenoid-bd_YceI"/>
</dbReference>
<accession>A0ABP6CBU9</accession>
<protein>
    <recommendedName>
        <fullName evidence="3">Lipid/polyisoprenoid-binding YceI-like domain-containing protein</fullName>
    </recommendedName>
</protein>
<keyword evidence="2" id="KW-0812">Transmembrane</keyword>
<dbReference type="SUPFAM" id="SSF101874">
    <property type="entry name" value="YceI-like"/>
    <property type="match status" value="1"/>
</dbReference>
<gene>
    <name evidence="4" type="ORF">GCM10010411_47450</name>
</gene>
<dbReference type="EMBL" id="BAAATD010000006">
    <property type="protein sequence ID" value="GAA2607736.1"/>
    <property type="molecule type" value="Genomic_DNA"/>
</dbReference>